<evidence type="ECO:0000256" key="1">
    <source>
        <dbReference type="ARBA" id="ARBA00022692"/>
    </source>
</evidence>
<keyword evidence="2 5" id="KW-1133">Transmembrane helix</keyword>
<dbReference type="InterPro" id="IPR011701">
    <property type="entry name" value="MFS"/>
</dbReference>
<dbReference type="PANTHER" id="PTHR43596">
    <property type="entry name" value="ADP,ATP CARRIER PROTEIN"/>
    <property type="match status" value="1"/>
</dbReference>
<feature type="transmembrane region" description="Helical" evidence="5">
    <location>
        <begin position="110"/>
        <end position="129"/>
    </location>
</feature>
<evidence type="ECO:0000256" key="5">
    <source>
        <dbReference type="SAM" id="Phobius"/>
    </source>
</evidence>
<feature type="transmembrane region" description="Helical" evidence="5">
    <location>
        <begin position="322"/>
        <end position="342"/>
    </location>
</feature>
<keyword evidence="7" id="KW-1185">Reference proteome</keyword>
<gene>
    <name evidence="6" type="ORF">ACFONC_11945</name>
</gene>
<feature type="transmembrane region" description="Helical" evidence="5">
    <location>
        <begin position="172"/>
        <end position="194"/>
    </location>
</feature>
<evidence type="ECO:0000313" key="7">
    <source>
        <dbReference type="Proteomes" id="UP001595705"/>
    </source>
</evidence>
<dbReference type="Pfam" id="PF07690">
    <property type="entry name" value="MFS_1"/>
    <property type="match status" value="1"/>
</dbReference>
<keyword evidence="1 5" id="KW-0812">Transmembrane</keyword>
<dbReference type="SUPFAM" id="SSF103473">
    <property type="entry name" value="MFS general substrate transporter"/>
    <property type="match status" value="1"/>
</dbReference>
<feature type="transmembrane region" description="Helical" evidence="5">
    <location>
        <begin position="256"/>
        <end position="275"/>
    </location>
</feature>
<dbReference type="Proteomes" id="UP001595705">
    <property type="component" value="Unassembled WGS sequence"/>
</dbReference>
<evidence type="ECO:0000256" key="2">
    <source>
        <dbReference type="ARBA" id="ARBA00022989"/>
    </source>
</evidence>
<evidence type="ECO:0000256" key="4">
    <source>
        <dbReference type="SAM" id="MobiDB-lite"/>
    </source>
</evidence>
<organism evidence="6 7">
    <name type="scientific">Luteimonas soli</name>
    <dbReference type="NCBI Taxonomy" id="1648966"/>
    <lineage>
        <taxon>Bacteria</taxon>
        <taxon>Pseudomonadati</taxon>
        <taxon>Pseudomonadota</taxon>
        <taxon>Gammaproteobacteria</taxon>
        <taxon>Lysobacterales</taxon>
        <taxon>Lysobacteraceae</taxon>
        <taxon>Luteimonas</taxon>
    </lineage>
</organism>
<feature type="compositionally biased region" description="Low complexity" evidence="4">
    <location>
        <begin position="461"/>
        <end position="470"/>
    </location>
</feature>
<evidence type="ECO:0000313" key="6">
    <source>
        <dbReference type="EMBL" id="MFC3716863.1"/>
    </source>
</evidence>
<protein>
    <submittedName>
        <fullName evidence="6">NTP/NDP exchange transporter</fullName>
    </submittedName>
</protein>
<sequence>MSSANDHDANAGRTARLRAALAESPPLLWSFLYFFCLLSGYYVLRPVRDAMGASSDVEAVFPPEMVGFFAAHGIPLQELILQVLSTCSFILILVAQPIYGALVSRFPRRVFLPVLFGFFILCLLGFHLLFDSRVAGRGMAFFLWVTVFNVFSVAVFWSFMADVFSNVEARRYYGYIGAAGTIGAFTGPLLTRALAEKVGLANLMLVSAGFLAACVLCIWKLRQWAVVREREAGRDNESAMGGDVLAGLKLIAKEPLLRWLAAMVFLGVGVGQLLYNEQASIARAGFATAEARTAYYAGIDIAVNVLTLVVQLLLTRFLMSRYGLLAVLMIPMACLLVGFAVLTASPLPIVVGIVQVVTRSNEFSMMKPGRETIYTRVPREWRYKAGAAIDTAFFRGGEITFSWTYKALAAFGSQMVFGVGLLFASVMTLSAWRLLREEKKLPSERAHAPAGNGDGNGQAGAGARPAAGAG</sequence>
<feature type="transmembrane region" description="Helical" evidence="5">
    <location>
        <begin position="141"/>
        <end position="160"/>
    </location>
</feature>
<proteinExistence type="predicted"/>
<dbReference type="RefSeq" id="WP_386744324.1">
    <property type="nucleotide sequence ID" value="NZ_JBHRYA010000007.1"/>
</dbReference>
<dbReference type="PANTHER" id="PTHR43596:SF1">
    <property type="entry name" value="ADP,ATP CARRIER PROTEIN"/>
    <property type="match status" value="1"/>
</dbReference>
<keyword evidence="3 5" id="KW-0472">Membrane</keyword>
<dbReference type="Gene3D" id="1.20.1250.20">
    <property type="entry name" value="MFS general substrate transporter like domains"/>
    <property type="match status" value="1"/>
</dbReference>
<feature type="transmembrane region" description="Helical" evidence="5">
    <location>
        <begin position="26"/>
        <end position="44"/>
    </location>
</feature>
<reference evidence="7" key="1">
    <citation type="journal article" date="2019" name="Int. J. Syst. Evol. Microbiol.">
        <title>The Global Catalogue of Microorganisms (GCM) 10K type strain sequencing project: providing services to taxonomists for standard genome sequencing and annotation.</title>
        <authorList>
            <consortium name="The Broad Institute Genomics Platform"/>
            <consortium name="The Broad Institute Genome Sequencing Center for Infectious Disease"/>
            <person name="Wu L."/>
            <person name="Ma J."/>
        </authorList>
    </citation>
    <scope>NUCLEOTIDE SEQUENCE [LARGE SCALE GENOMIC DNA]</scope>
    <source>
        <strain evidence="7">KCTC 42441</strain>
    </source>
</reference>
<feature type="transmembrane region" description="Helical" evidence="5">
    <location>
        <begin position="200"/>
        <end position="221"/>
    </location>
</feature>
<feature type="transmembrane region" description="Helical" evidence="5">
    <location>
        <begin position="79"/>
        <end position="103"/>
    </location>
</feature>
<dbReference type="EMBL" id="JBHRYA010000007">
    <property type="protein sequence ID" value="MFC3716863.1"/>
    <property type="molecule type" value="Genomic_DNA"/>
</dbReference>
<name>A0ABV7XNF9_9GAMM</name>
<feature type="transmembrane region" description="Helical" evidence="5">
    <location>
        <begin position="415"/>
        <end position="435"/>
    </location>
</feature>
<feature type="transmembrane region" description="Helical" evidence="5">
    <location>
        <begin position="295"/>
        <end position="315"/>
    </location>
</feature>
<accession>A0ABV7XNF9</accession>
<comment type="caution">
    <text evidence="6">The sequence shown here is derived from an EMBL/GenBank/DDBJ whole genome shotgun (WGS) entry which is preliminary data.</text>
</comment>
<dbReference type="InterPro" id="IPR036259">
    <property type="entry name" value="MFS_trans_sf"/>
</dbReference>
<feature type="region of interest" description="Disordered" evidence="4">
    <location>
        <begin position="443"/>
        <end position="470"/>
    </location>
</feature>
<evidence type="ECO:0000256" key="3">
    <source>
        <dbReference type="ARBA" id="ARBA00023136"/>
    </source>
</evidence>